<name>A0ABD3NZP2_9STRA</name>
<gene>
    <name evidence="2" type="ORF">HJC23_000118</name>
</gene>
<keyword evidence="3" id="KW-1185">Reference proteome</keyword>
<sequence>MSPKPETIAEYWKKRENVPVLSGKRVRMPSKKQFVIYEQADTTIPPDNTTKSNSKERRRAERAVPAGGASEPGGDATGEPVPEANMKAAVVGRSVQSEPVGGDVPASQGGDTAGEPVPEANMKEAVVGRSVQSEPAGGDAPASQGGDTMKEAVVGQSGQTEPAGVDVPVSQGDDTAVNPVPEANMKESVVELDDDFEPIDLEAFEDQLKESVSVSTSTLSTTSPQGQPITDQPNITKPQPKGKKPEYVMTHLGSLQVPPNNKAKSFQDYADLPITDSHCQSVDMTDGMWYFCSLCNCRSKSVDRIALLRERKKKGQILSKLEEKLLKDANKGSEKSLLFFMTKKPPLISTSPIAKSPLDSSDDANTAVAKAEADTTSEAVKSDYTRKSSYIAKVNGIKTPVYGTAVTNFYLSLSGCGSKSALQFASANLGKCISMRHIQRLAASKRPPPFIQHTRDDVVDIILSHIATIRSKFGDDTLRIAFSVGIDATKLVQCWQFSTTHCALVGGCYPNHMVSLEGKGKEEIEKLIQEHREGKHGPLAEEVKVAVLTFQAVPPGMSPMFVLCGKPQGNNESSDYTFDGM</sequence>
<dbReference type="Proteomes" id="UP001516023">
    <property type="component" value="Unassembled WGS sequence"/>
</dbReference>
<comment type="caution">
    <text evidence="2">The sequence shown here is derived from an EMBL/GenBank/DDBJ whole genome shotgun (WGS) entry which is preliminary data.</text>
</comment>
<feature type="compositionally biased region" description="Polar residues" evidence="1">
    <location>
        <begin position="40"/>
        <end position="52"/>
    </location>
</feature>
<evidence type="ECO:0000313" key="2">
    <source>
        <dbReference type="EMBL" id="KAL3780648.1"/>
    </source>
</evidence>
<dbReference type="AlphaFoldDB" id="A0ABD3NZP2"/>
<evidence type="ECO:0000313" key="3">
    <source>
        <dbReference type="Proteomes" id="UP001516023"/>
    </source>
</evidence>
<feature type="compositionally biased region" description="Polar residues" evidence="1">
    <location>
        <begin position="224"/>
        <end position="237"/>
    </location>
</feature>
<feature type="region of interest" description="Disordered" evidence="1">
    <location>
        <begin position="37"/>
        <end position="179"/>
    </location>
</feature>
<evidence type="ECO:0000256" key="1">
    <source>
        <dbReference type="SAM" id="MobiDB-lite"/>
    </source>
</evidence>
<protein>
    <submittedName>
        <fullName evidence="2">Uncharacterized protein</fullName>
    </submittedName>
</protein>
<accession>A0ABD3NZP2</accession>
<feature type="compositionally biased region" description="Basic and acidic residues" evidence="1">
    <location>
        <begin position="53"/>
        <end position="62"/>
    </location>
</feature>
<reference evidence="2 3" key="1">
    <citation type="journal article" date="2020" name="G3 (Bethesda)">
        <title>Improved Reference Genome for Cyclotella cryptica CCMP332, a Model for Cell Wall Morphogenesis, Salinity Adaptation, and Lipid Production in Diatoms (Bacillariophyta).</title>
        <authorList>
            <person name="Roberts W.R."/>
            <person name="Downey K.M."/>
            <person name="Ruck E.C."/>
            <person name="Traller J.C."/>
            <person name="Alverson A.J."/>
        </authorList>
    </citation>
    <scope>NUCLEOTIDE SEQUENCE [LARGE SCALE GENOMIC DNA]</scope>
    <source>
        <strain evidence="2 3">CCMP332</strain>
    </source>
</reference>
<organism evidence="2 3">
    <name type="scientific">Cyclotella cryptica</name>
    <dbReference type="NCBI Taxonomy" id="29204"/>
    <lineage>
        <taxon>Eukaryota</taxon>
        <taxon>Sar</taxon>
        <taxon>Stramenopiles</taxon>
        <taxon>Ochrophyta</taxon>
        <taxon>Bacillariophyta</taxon>
        <taxon>Coscinodiscophyceae</taxon>
        <taxon>Thalassiosirophycidae</taxon>
        <taxon>Stephanodiscales</taxon>
        <taxon>Stephanodiscaceae</taxon>
        <taxon>Cyclotella</taxon>
    </lineage>
</organism>
<feature type="region of interest" description="Disordered" evidence="1">
    <location>
        <begin position="217"/>
        <end position="244"/>
    </location>
</feature>
<dbReference type="EMBL" id="JABMIG020000342">
    <property type="protein sequence ID" value="KAL3780648.1"/>
    <property type="molecule type" value="Genomic_DNA"/>
</dbReference>
<proteinExistence type="predicted"/>